<evidence type="ECO:0000259" key="3">
    <source>
        <dbReference type="Pfam" id="PF05193"/>
    </source>
</evidence>
<dbReference type="Pfam" id="PF00675">
    <property type="entry name" value="Peptidase_M16"/>
    <property type="match status" value="1"/>
</dbReference>
<reference evidence="4 5" key="1">
    <citation type="submission" date="2016-01" db="EMBL/GenBank/DDBJ databases">
        <title>Whole genome sequencing of Myroides marinus L41.</title>
        <authorList>
            <person name="Hong K.W."/>
        </authorList>
    </citation>
    <scope>NUCLEOTIDE SEQUENCE [LARGE SCALE GENOMIC DNA]</scope>
    <source>
        <strain evidence="4 5">L41</strain>
    </source>
</reference>
<feature type="signal peptide" evidence="1">
    <location>
        <begin position="1"/>
        <end position="22"/>
    </location>
</feature>
<dbReference type="InterPro" id="IPR011249">
    <property type="entry name" value="Metalloenz_LuxS/M16"/>
</dbReference>
<evidence type="ECO:0000256" key="1">
    <source>
        <dbReference type="SAM" id="SignalP"/>
    </source>
</evidence>
<dbReference type="OrthoDB" id="9811314at2"/>
<proteinExistence type="predicted"/>
<protein>
    <submittedName>
        <fullName evidence="4">Peptidase M16</fullName>
    </submittedName>
</protein>
<evidence type="ECO:0000313" key="5">
    <source>
        <dbReference type="Proteomes" id="UP000076630"/>
    </source>
</evidence>
<dbReference type="SUPFAM" id="SSF63411">
    <property type="entry name" value="LuxS/MPP-like metallohydrolase"/>
    <property type="match status" value="2"/>
</dbReference>
<feature type="domain" description="Peptidase M16 N-terminal" evidence="2">
    <location>
        <begin position="52"/>
        <end position="168"/>
    </location>
</feature>
<keyword evidence="1" id="KW-0732">Signal</keyword>
<keyword evidence="5" id="KW-1185">Reference proteome</keyword>
<evidence type="ECO:0000259" key="2">
    <source>
        <dbReference type="Pfam" id="PF00675"/>
    </source>
</evidence>
<dbReference type="GO" id="GO:0046872">
    <property type="term" value="F:metal ion binding"/>
    <property type="evidence" value="ECO:0007669"/>
    <property type="project" value="InterPro"/>
</dbReference>
<dbReference type="PANTHER" id="PTHR11851">
    <property type="entry name" value="METALLOPROTEASE"/>
    <property type="match status" value="1"/>
</dbReference>
<comment type="caution">
    <text evidence="4">The sequence shown here is derived from an EMBL/GenBank/DDBJ whole genome shotgun (WGS) entry which is preliminary data.</text>
</comment>
<evidence type="ECO:0000313" key="4">
    <source>
        <dbReference type="EMBL" id="KZE76003.1"/>
    </source>
</evidence>
<dbReference type="Pfam" id="PF05193">
    <property type="entry name" value="Peptidase_M16_C"/>
    <property type="match status" value="1"/>
</dbReference>
<dbReference type="AlphaFoldDB" id="A0A163W852"/>
<sequence>MKKIYIYAASVVFALAALEMQAQDRKQPVPGPAPVVHVGQPTTFTLKNGMKVMVVQNTKLPRVSYTLTIDNPLVYDGDKAGVSSILSQMLGNGTKKMSKDKFLEEIDFLGARINFHTGGASANGLSKHNETILNLLADGVLNSVLTQEEFDKAKAKALEGVKSGENSVTQIARRVESAVLYGKKTPVGEFETEKTINNVTFADVQAYYKKYYSPENAYLVIVGDVDYKKTEKAIKSQFEGWAKANTQFAESNYNGNVKATEINFVDMSNAVQSEISLVNEVELKMTDKDYFAAILANQILGGGGEGRLFLNLREAHGWTYGAYSSIGTTRKYPGKFRAGASVRNVVTDSAVTEFIKEIDLIRNTPVKEEELKLAKAKYVGNFVMEIQKPATVATYALYKELYNLPGDFYENYIKNINAVTVADVQAAAKKYFLKDNMRIVIVGKGADVLPGLEKLGYSIKYYSKEADEVAKPELNKALPAGVTISSVVDKYLNAIGGEKKAAEVKSIAVTSSAEVQGMKLESITKIKEGYILSEQKMMGNTMSKQVVTPKGGYALVQGQKMELTGDKLKEVQQEATIFSELKLKGDKSATITGVESLDGKEAVGIKVGKTVSYYDLASGLKVATVMTQEQGGQVMNMTTKYSDYRDVKGVKVPFKQVLNVGIEIINIVTDLKINEGVSDADFK</sequence>
<dbReference type="InterPro" id="IPR050361">
    <property type="entry name" value="MPP/UQCRC_Complex"/>
</dbReference>
<dbReference type="PANTHER" id="PTHR11851:SF224">
    <property type="entry name" value="PROCESSING PROTEASE"/>
    <property type="match status" value="1"/>
</dbReference>
<name>A0A163W852_9FLAO</name>
<feature type="domain" description="Peptidase M16 C-terminal" evidence="3">
    <location>
        <begin position="198"/>
        <end position="377"/>
    </location>
</feature>
<dbReference type="RefSeq" id="WP_038986047.1">
    <property type="nucleotide sequence ID" value="NZ_JWJO01000020.1"/>
</dbReference>
<dbReference type="EMBL" id="LQNU01000079">
    <property type="protein sequence ID" value="KZE76003.1"/>
    <property type="molecule type" value="Genomic_DNA"/>
</dbReference>
<dbReference type="Gene3D" id="3.30.830.10">
    <property type="entry name" value="Metalloenzyme, LuxS/M16 peptidase-like"/>
    <property type="match status" value="2"/>
</dbReference>
<organism evidence="4 5">
    <name type="scientific">Myroides marinus</name>
    <dbReference type="NCBI Taxonomy" id="703342"/>
    <lineage>
        <taxon>Bacteria</taxon>
        <taxon>Pseudomonadati</taxon>
        <taxon>Bacteroidota</taxon>
        <taxon>Flavobacteriia</taxon>
        <taxon>Flavobacteriales</taxon>
        <taxon>Flavobacteriaceae</taxon>
        <taxon>Myroides</taxon>
    </lineage>
</organism>
<accession>A0A163W852</accession>
<feature type="chain" id="PRO_5007847042" evidence="1">
    <location>
        <begin position="23"/>
        <end position="683"/>
    </location>
</feature>
<dbReference type="InterPro" id="IPR007863">
    <property type="entry name" value="Peptidase_M16_C"/>
</dbReference>
<dbReference type="Proteomes" id="UP000076630">
    <property type="component" value="Unassembled WGS sequence"/>
</dbReference>
<dbReference type="InterPro" id="IPR011765">
    <property type="entry name" value="Pept_M16_N"/>
</dbReference>
<gene>
    <name evidence="4" type="ORF">AV926_16505</name>
</gene>